<proteinExistence type="predicted"/>
<dbReference type="Proteomes" id="UP000322726">
    <property type="component" value="Chromosome"/>
</dbReference>
<accession>A0A5C2HEC3</accession>
<gene>
    <name evidence="1" type="ORF">APAC_2482</name>
</gene>
<reference evidence="1" key="1">
    <citation type="submission" date="2019-09" db="EMBL/GenBank/DDBJ databases">
        <title>Complete genome sequencing of four Arcobacter species reveals a diverse suite of mobile elements.</title>
        <authorList>
            <person name="Miller W.G."/>
            <person name="Yee E."/>
            <person name="Bono J.L."/>
        </authorList>
    </citation>
    <scope>NUCLEOTIDE SEQUENCE [LARGE SCALE GENOMIC DNA]</scope>
    <source>
        <strain evidence="1">LMG 26638</strain>
    </source>
</reference>
<evidence type="ECO:0000313" key="1">
    <source>
        <dbReference type="EMBL" id="QEP35536.1"/>
    </source>
</evidence>
<dbReference type="KEGG" id="apai:APAC_2482"/>
<dbReference type="RefSeq" id="WP_130234424.1">
    <property type="nucleotide sequence ID" value="NZ_BMEF01000015.1"/>
</dbReference>
<dbReference type="PANTHER" id="PTHR38589:SF1">
    <property type="entry name" value="BLR0621 PROTEIN"/>
    <property type="match status" value="1"/>
</dbReference>
<dbReference type="AlphaFoldDB" id="A0A5C2HEC3"/>
<organism evidence="1 2">
    <name type="scientific">Malaciobacter pacificus</name>
    <dbReference type="NCBI Taxonomy" id="1080223"/>
    <lineage>
        <taxon>Bacteria</taxon>
        <taxon>Pseudomonadati</taxon>
        <taxon>Campylobacterota</taxon>
        <taxon>Epsilonproteobacteria</taxon>
        <taxon>Campylobacterales</taxon>
        <taxon>Arcobacteraceae</taxon>
        <taxon>Malaciobacter</taxon>
    </lineage>
</organism>
<evidence type="ECO:0000313" key="2">
    <source>
        <dbReference type="Proteomes" id="UP000322726"/>
    </source>
</evidence>
<keyword evidence="2" id="KW-1185">Reference proteome</keyword>
<name>A0A5C2HEC3_9BACT</name>
<protein>
    <submittedName>
        <fullName evidence="1">Uncharacterized protein</fullName>
    </submittedName>
</protein>
<sequence length="233" mass="27279">MKLLFLLSIFFTSIFAETKQVIFVLADDFQSQRASLVQYEKIDGKFKQVSKVIKVNIGENGLAWGESNYNLEVNSIDPVKVEGDKKAVAGIFDLTKIYTYHNFVYTNMPYEKSTENHICVDDSKSNNYNKIIKTKNKQNYNSYENMLLKNETYEYVIVVEHNKMQKYNLGSCIFLHVENPKKKYTSGCTSMKKERIKSIIKWLDISKFPILIQLPRKECSRYQKKYSFINCDI</sequence>
<reference evidence="1" key="2">
    <citation type="submission" date="2019-09" db="EMBL/GenBank/DDBJ databases">
        <title>Taxonomic note: a critical rebuttal of the proposed division of the genus Arcobacter into six genera, emended descriptions of Arcobacter anaerophilus and the genus Arcobacter, and an assessment of genus-level boundaries for Epsilonproteobacteria using in silico genomic comparator tools.</title>
        <authorList>
            <person name="On S.L.W."/>
            <person name="Miller W.G."/>
            <person name="Biggs P."/>
            <person name="Cornelius A."/>
            <person name="Vandamme P."/>
        </authorList>
    </citation>
    <scope>NUCLEOTIDE SEQUENCE [LARGE SCALE GENOMIC DNA]</scope>
    <source>
        <strain evidence="1">LMG 26638</strain>
    </source>
</reference>
<dbReference type="OrthoDB" id="9804204at2"/>
<dbReference type="PANTHER" id="PTHR38589">
    <property type="entry name" value="BLR0621 PROTEIN"/>
    <property type="match status" value="1"/>
</dbReference>
<dbReference type="EMBL" id="CP035928">
    <property type="protein sequence ID" value="QEP35536.1"/>
    <property type="molecule type" value="Genomic_DNA"/>
</dbReference>